<evidence type="ECO:0000313" key="5">
    <source>
        <dbReference type="EMBL" id="PWJ12306.1"/>
    </source>
</evidence>
<dbReference type="InterPro" id="IPR002563">
    <property type="entry name" value="Flavin_Rdtase-like_dom"/>
</dbReference>
<gene>
    <name evidence="5" type="ORF">IE37_01997</name>
</gene>
<reference evidence="5 6" key="1">
    <citation type="submission" date="2018-05" db="EMBL/GenBank/DDBJ databases">
        <title>The Hungate 1000. A catalogue of reference genomes from the rumen microbiome.</title>
        <authorList>
            <person name="Kelly W."/>
        </authorList>
    </citation>
    <scope>NUCLEOTIDE SEQUENCE [LARGE SCALE GENOMIC DNA]</scope>
    <source>
        <strain evidence="5 6">SAb67</strain>
    </source>
</reference>
<evidence type="ECO:0000256" key="2">
    <source>
        <dbReference type="ARBA" id="ARBA00022630"/>
    </source>
</evidence>
<dbReference type="Pfam" id="PF01613">
    <property type="entry name" value="Flavin_Reduct"/>
    <property type="match status" value="1"/>
</dbReference>
<dbReference type="Gene3D" id="2.30.110.10">
    <property type="entry name" value="Electron Transport, Fmn-binding Protein, Chain A"/>
    <property type="match status" value="1"/>
</dbReference>
<name>A0A315XYN0_RUMFL</name>
<dbReference type="PANTHER" id="PTHR43567">
    <property type="entry name" value="FLAVOREDOXIN-RELATED-RELATED"/>
    <property type="match status" value="1"/>
</dbReference>
<accession>A0A315XYN0</accession>
<dbReference type="GO" id="GO:0016646">
    <property type="term" value="F:oxidoreductase activity, acting on the CH-NH group of donors, NAD or NADP as acceptor"/>
    <property type="evidence" value="ECO:0007669"/>
    <property type="project" value="UniProtKB-ARBA"/>
</dbReference>
<keyword evidence="2" id="KW-0285">Flavoprotein</keyword>
<dbReference type="SMART" id="SM00903">
    <property type="entry name" value="Flavin_Reduct"/>
    <property type="match status" value="1"/>
</dbReference>
<proteinExistence type="inferred from homology"/>
<dbReference type="InterPro" id="IPR052174">
    <property type="entry name" value="Flavoredoxin"/>
</dbReference>
<evidence type="ECO:0000256" key="3">
    <source>
        <dbReference type="ARBA" id="ARBA00038054"/>
    </source>
</evidence>
<sequence length="196" mass="21583">MAKQFWKGSTLLAPVPPALVTCGTMDSPNVLTIGWTGIVCTRPPMTYISVRPERYSHDIIKESGEFVINLTTSSMCRITDFCGVKSGRDVNKIEVCGLHTVPAKMVSAPLIEECPVSLECRVTESKLLGSHTMFLAEIVGIDADEKYLDSKGKLNLQQSGLMAFAHGEYFALGRKLGDFGFSVRKKKKHRKPQKSS</sequence>
<evidence type="ECO:0000313" key="6">
    <source>
        <dbReference type="Proteomes" id="UP000245720"/>
    </source>
</evidence>
<dbReference type="AlphaFoldDB" id="A0A315XYN0"/>
<feature type="domain" description="Flavin reductase like" evidence="4">
    <location>
        <begin position="12"/>
        <end position="163"/>
    </location>
</feature>
<dbReference type="SUPFAM" id="SSF50475">
    <property type="entry name" value="FMN-binding split barrel"/>
    <property type="match status" value="1"/>
</dbReference>
<dbReference type="EMBL" id="QGDI01000007">
    <property type="protein sequence ID" value="PWJ12306.1"/>
    <property type="molecule type" value="Genomic_DNA"/>
</dbReference>
<comment type="caution">
    <text evidence="5">The sequence shown here is derived from an EMBL/GenBank/DDBJ whole genome shotgun (WGS) entry which is preliminary data.</text>
</comment>
<dbReference type="Proteomes" id="UP000245720">
    <property type="component" value="Unassembled WGS sequence"/>
</dbReference>
<evidence type="ECO:0000256" key="1">
    <source>
        <dbReference type="ARBA" id="ARBA00001917"/>
    </source>
</evidence>
<dbReference type="OrthoDB" id="9794638at2"/>
<comment type="similarity">
    <text evidence="3">Belongs to the flavoredoxin family.</text>
</comment>
<protein>
    <submittedName>
        <fullName evidence="5">Flavin reductase (DIM6/NTAB) family NADH-FMN oxidoreductase RutF</fullName>
    </submittedName>
</protein>
<dbReference type="RefSeq" id="WP_109726761.1">
    <property type="nucleotide sequence ID" value="NZ_QGDI01000007.1"/>
</dbReference>
<dbReference type="STRING" id="1265.SAMN02910280_1044"/>
<dbReference type="GO" id="GO:0010181">
    <property type="term" value="F:FMN binding"/>
    <property type="evidence" value="ECO:0007669"/>
    <property type="project" value="InterPro"/>
</dbReference>
<organism evidence="5 6">
    <name type="scientific">Ruminococcus flavefaciens</name>
    <dbReference type="NCBI Taxonomy" id="1265"/>
    <lineage>
        <taxon>Bacteria</taxon>
        <taxon>Bacillati</taxon>
        <taxon>Bacillota</taxon>
        <taxon>Clostridia</taxon>
        <taxon>Eubacteriales</taxon>
        <taxon>Oscillospiraceae</taxon>
        <taxon>Ruminococcus</taxon>
    </lineage>
</organism>
<evidence type="ECO:0000259" key="4">
    <source>
        <dbReference type="SMART" id="SM00903"/>
    </source>
</evidence>
<dbReference type="PANTHER" id="PTHR43567:SF1">
    <property type="entry name" value="FLAVOREDOXIN"/>
    <property type="match status" value="1"/>
</dbReference>
<comment type="cofactor">
    <cofactor evidence="1">
        <name>FMN</name>
        <dbReference type="ChEBI" id="CHEBI:58210"/>
    </cofactor>
</comment>
<dbReference type="InterPro" id="IPR012349">
    <property type="entry name" value="Split_barrel_FMN-bd"/>
</dbReference>